<dbReference type="InterPro" id="IPR051453">
    <property type="entry name" value="MBL_Glyoxalase_II"/>
</dbReference>
<comment type="cofactor">
    <cofactor evidence="1">
        <name>Zn(2+)</name>
        <dbReference type="ChEBI" id="CHEBI:29105"/>
    </cofactor>
</comment>
<dbReference type="PANTHER" id="PTHR46233">
    <property type="entry name" value="HYDROXYACYLGLUTATHIONE HYDROLASE GLOC"/>
    <property type="match status" value="1"/>
</dbReference>
<feature type="domain" description="Metallo-beta-lactamase" evidence="5">
    <location>
        <begin position="12"/>
        <end position="191"/>
    </location>
</feature>
<evidence type="ECO:0000313" key="7">
    <source>
        <dbReference type="Proteomes" id="UP001200430"/>
    </source>
</evidence>
<dbReference type="EMBL" id="JAKGUD010000001">
    <property type="protein sequence ID" value="MCF4141442.1"/>
    <property type="molecule type" value="Genomic_DNA"/>
</dbReference>
<dbReference type="Gene3D" id="3.60.15.10">
    <property type="entry name" value="Ribonuclease Z/Hydroxyacylglutathione hydrolase-like"/>
    <property type="match status" value="1"/>
</dbReference>
<evidence type="ECO:0000259" key="5">
    <source>
        <dbReference type="SMART" id="SM00849"/>
    </source>
</evidence>
<dbReference type="PANTHER" id="PTHR46233:SF3">
    <property type="entry name" value="HYDROXYACYLGLUTATHIONE HYDROLASE GLOC"/>
    <property type="match status" value="1"/>
</dbReference>
<proteinExistence type="predicted"/>
<protein>
    <submittedName>
        <fullName evidence="6">MBL fold metallo-hydrolase</fullName>
    </submittedName>
</protein>
<accession>A0ABS9EJQ9</accession>
<evidence type="ECO:0000256" key="4">
    <source>
        <dbReference type="ARBA" id="ARBA00022833"/>
    </source>
</evidence>
<dbReference type="Pfam" id="PF00753">
    <property type="entry name" value="Lactamase_B"/>
    <property type="match status" value="1"/>
</dbReference>
<evidence type="ECO:0000256" key="1">
    <source>
        <dbReference type="ARBA" id="ARBA00001947"/>
    </source>
</evidence>
<dbReference type="Proteomes" id="UP001200430">
    <property type="component" value="Unassembled WGS sequence"/>
</dbReference>
<dbReference type="SMART" id="SM00849">
    <property type="entry name" value="Lactamase_B"/>
    <property type="match status" value="1"/>
</dbReference>
<evidence type="ECO:0000256" key="2">
    <source>
        <dbReference type="ARBA" id="ARBA00022723"/>
    </source>
</evidence>
<reference evidence="6 7" key="1">
    <citation type="submission" date="2022-01" db="EMBL/GenBank/DDBJ databases">
        <title>Dethiosulfovibrio faecalis sp. nov., a novel proteolytic, non-sulfur-reducing bacterium isolated from a marine aquaculture solid waste bioreactor.</title>
        <authorList>
            <person name="Grabowski S."/>
            <person name="Apolinario E."/>
            <person name="Schneider N."/>
            <person name="Marshall C.W."/>
            <person name="Sowers K.R."/>
        </authorList>
    </citation>
    <scope>NUCLEOTIDE SEQUENCE [LARGE SCALE GENOMIC DNA]</scope>
    <source>
        <strain evidence="6 7">DSM 12537</strain>
    </source>
</reference>
<keyword evidence="2" id="KW-0479">Metal-binding</keyword>
<sequence length="208" mass="22580">MKWKRFPLGSLWTNGYLLWDDDGVGFFVDPGGDPTDVFEWVDQHGIDVKAIVLTHGHGDHIAGAAAMSERFGSDVWIHREDEEMLCDRDKNLSSNLGTECPAVVATGYLEEGVPLSVGRMDLQVIHTPGHTRGSCCVIVQDGNDRLLLAGDTLFARSIGRTDLPGSVPGLMSGSLERVASLDDDLIVLPGHGPETTIGTERRENPFLS</sequence>
<evidence type="ECO:0000313" key="6">
    <source>
        <dbReference type="EMBL" id="MCF4141442.1"/>
    </source>
</evidence>
<dbReference type="InterPro" id="IPR036866">
    <property type="entry name" value="RibonucZ/Hydroxyglut_hydro"/>
</dbReference>
<organism evidence="6 7">
    <name type="scientific">Dethiosulfovibrio marinus</name>
    <dbReference type="NCBI Taxonomy" id="133532"/>
    <lineage>
        <taxon>Bacteria</taxon>
        <taxon>Thermotogati</taxon>
        <taxon>Synergistota</taxon>
        <taxon>Synergistia</taxon>
        <taxon>Synergistales</taxon>
        <taxon>Dethiosulfovibrionaceae</taxon>
        <taxon>Dethiosulfovibrio</taxon>
    </lineage>
</organism>
<dbReference type="CDD" id="cd06262">
    <property type="entry name" value="metallo-hydrolase-like_MBL-fold"/>
    <property type="match status" value="1"/>
</dbReference>
<comment type="caution">
    <text evidence="6">The sequence shown here is derived from an EMBL/GenBank/DDBJ whole genome shotgun (WGS) entry which is preliminary data.</text>
</comment>
<dbReference type="RefSeq" id="WP_236097863.1">
    <property type="nucleotide sequence ID" value="NZ_JAKGUD010000001.1"/>
</dbReference>
<gene>
    <name evidence="6" type="ORF">L2W38_01245</name>
</gene>
<dbReference type="InterPro" id="IPR001279">
    <property type="entry name" value="Metallo-B-lactamas"/>
</dbReference>
<keyword evidence="7" id="KW-1185">Reference proteome</keyword>
<keyword evidence="4" id="KW-0862">Zinc</keyword>
<evidence type="ECO:0000256" key="3">
    <source>
        <dbReference type="ARBA" id="ARBA00022801"/>
    </source>
</evidence>
<name>A0ABS9EJQ9_9BACT</name>
<keyword evidence="3" id="KW-0378">Hydrolase</keyword>
<dbReference type="SUPFAM" id="SSF56281">
    <property type="entry name" value="Metallo-hydrolase/oxidoreductase"/>
    <property type="match status" value="1"/>
</dbReference>